<protein>
    <submittedName>
        <fullName evidence="3">Uncharacterized protein</fullName>
    </submittedName>
</protein>
<dbReference type="EMBL" id="CAJFDH010000005">
    <property type="protein sequence ID" value="CAD5225775.1"/>
    <property type="molecule type" value="Genomic_DNA"/>
</dbReference>
<feature type="compositionally biased region" description="Basic residues" evidence="1">
    <location>
        <begin position="184"/>
        <end position="194"/>
    </location>
</feature>
<dbReference type="Proteomes" id="UP000614601">
    <property type="component" value="Unassembled WGS sequence"/>
</dbReference>
<sequence>MSALFGRSDAFCLTFLEFYVYVTTLCLLYTLSLNCTKKKNGKPSLCMSDCSASTTITCDRSVEKKDSPKVPKKVKKKKAPSKETAKREVSIKLVPKNNVKQDSTKVVNASTGTPSAEAKPRVIEKETGECDKADGDSDPEAKGENTCTISLGRNLSDSNSHRTIVPSDTDRSLIRMDNTQHSSKTLRSKKHFIPRPKPVATSPTIKPTSTNQPTDENKVITLTLIFTIKSLPKHRD</sequence>
<evidence type="ECO:0000313" key="3">
    <source>
        <dbReference type="EMBL" id="CAD5225775.1"/>
    </source>
</evidence>
<feature type="transmembrane region" description="Helical" evidence="2">
    <location>
        <begin position="12"/>
        <end position="31"/>
    </location>
</feature>
<feature type="compositionally biased region" description="Basic residues" evidence="1">
    <location>
        <begin position="70"/>
        <end position="79"/>
    </location>
</feature>
<reference evidence="3" key="1">
    <citation type="submission" date="2020-09" db="EMBL/GenBank/DDBJ databases">
        <authorList>
            <person name="Kikuchi T."/>
        </authorList>
    </citation>
    <scope>NUCLEOTIDE SEQUENCE</scope>
    <source>
        <strain evidence="3">SH1</strain>
    </source>
</reference>
<name>A0A811LF40_9BILA</name>
<feature type="compositionally biased region" description="Basic and acidic residues" evidence="1">
    <location>
        <begin position="118"/>
        <end position="143"/>
    </location>
</feature>
<evidence type="ECO:0000256" key="1">
    <source>
        <dbReference type="SAM" id="MobiDB-lite"/>
    </source>
</evidence>
<keyword evidence="2" id="KW-1133">Transmembrane helix</keyword>
<keyword evidence="2" id="KW-0812">Transmembrane</keyword>
<dbReference type="AlphaFoldDB" id="A0A811LF40"/>
<keyword evidence="4" id="KW-1185">Reference proteome</keyword>
<evidence type="ECO:0000313" key="4">
    <source>
        <dbReference type="Proteomes" id="UP000614601"/>
    </source>
</evidence>
<dbReference type="EMBL" id="CAJFCW020000005">
    <property type="protein sequence ID" value="CAG9121289.1"/>
    <property type="molecule type" value="Genomic_DNA"/>
</dbReference>
<proteinExistence type="predicted"/>
<dbReference type="Proteomes" id="UP000783686">
    <property type="component" value="Unassembled WGS sequence"/>
</dbReference>
<organism evidence="3 4">
    <name type="scientific">Bursaphelenchus okinawaensis</name>
    <dbReference type="NCBI Taxonomy" id="465554"/>
    <lineage>
        <taxon>Eukaryota</taxon>
        <taxon>Metazoa</taxon>
        <taxon>Ecdysozoa</taxon>
        <taxon>Nematoda</taxon>
        <taxon>Chromadorea</taxon>
        <taxon>Rhabditida</taxon>
        <taxon>Tylenchina</taxon>
        <taxon>Tylenchomorpha</taxon>
        <taxon>Aphelenchoidea</taxon>
        <taxon>Aphelenchoididae</taxon>
        <taxon>Bursaphelenchus</taxon>
    </lineage>
</organism>
<accession>A0A811LF40</accession>
<feature type="region of interest" description="Disordered" evidence="1">
    <location>
        <begin position="67"/>
        <end position="214"/>
    </location>
</feature>
<comment type="caution">
    <text evidence="3">The sequence shown here is derived from an EMBL/GenBank/DDBJ whole genome shotgun (WGS) entry which is preliminary data.</text>
</comment>
<feature type="compositionally biased region" description="Basic and acidic residues" evidence="1">
    <location>
        <begin position="80"/>
        <end position="90"/>
    </location>
</feature>
<evidence type="ECO:0000256" key="2">
    <source>
        <dbReference type="SAM" id="Phobius"/>
    </source>
</evidence>
<feature type="compositionally biased region" description="Polar residues" evidence="1">
    <location>
        <begin position="145"/>
        <end position="162"/>
    </location>
</feature>
<feature type="compositionally biased region" description="Polar residues" evidence="1">
    <location>
        <begin position="98"/>
        <end position="114"/>
    </location>
</feature>
<feature type="compositionally biased region" description="Polar residues" evidence="1">
    <location>
        <begin position="201"/>
        <end position="214"/>
    </location>
</feature>
<gene>
    <name evidence="3" type="ORF">BOKJ2_LOCUS11746</name>
</gene>
<keyword evidence="2" id="KW-0472">Membrane</keyword>